<reference evidence="1" key="1">
    <citation type="submission" date="2021-02" db="EMBL/GenBank/DDBJ databases">
        <authorList>
            <person name="Dougan E. K."/>
            <person name="Rhodes N."/>
            <person name="Thang M."/>
            <person name="Chan C."/>
        </authorList>
    </citation>
    <scope>NUCLEOTIDE SEQUENCE</scope>
</reference>
<sequence length="112" mass="12067">MTAIFDCIEEGCSVDALLKLDVKLAEDEQRIADTVKELEGVQKTAYSPENAGTLAWLKNFLSRSGSLRAQLQALQGVKDSDFIQQIVKAASVAFGGGRPNDYPKVGVSPYSS</sequence>
<proteinExistence type="predicted"/>
<dbReference type="AlphaFoldDB" id="A0A812KBQ9"/>
<evidence type="ECO:0000313" key="2">
    <source>
        <dbReference type="Proteomes" id="UP000604046"/>
    </source>
</evidence>
<dbReference type="OrthoDB" id="415090at2759"/>
<dbReference type="EMBL" id="CAJNDS010000666">
    <property type="protein sequence ID" value="CAE7226346.1"/>
    <property type="molecule type" value="Genomic_DNA"/>
</dbReference>
<dbReference type="Proteomes" id="UP000604046">
    <property type="component" value="Unassembled WGS sequence"/>
</dbReference>
<comment type="caution">
    <text evidence="1">The sequence shown here is derived from an EMBL/GenBank/DDBJ whole genome shotgun (WGS) entry which is preliminary data.</text>
</comment>
<organism evidence="1 2">
    <name type="scientific">Symbiodinium natans</name>
    <dbReference type="NCBI Taxonomy" id="878477"/>
    <lineage>
        <taxon>Eukaryota</taxon>
        <taxon>Sar</taxon>
        <taxon>Alveolata</taxon>
        <taxon>Dinophyceae</taxon>
        <taxon>Suessiales</taxon>
        <taxon>Symbiodiniaceae</taxon>
        <taxon>Symbiodinium</taxon>
    </lineage>
</organism>
<name>A0A812KBQ9_9DINO</name>
<evidence type="ECO:0000313" key="1">
    <source>
        <dbReference type="EMBL" id="CAE7226346.1"/>
    </source>
</evidence>
<accession>A0A812KBQ9</accession>
<protein>
    <submittedName>
        <fullName evidence="1">Uncharacterized protein</fullName>
    </submittedName>
</protein>
<keyword evidence="2" id="KW-1185">Reference proteome</keyword>
<gene>
    <name evidence="1" type="ORF">SNAT2548_LOCUS8799</name>
</gene>